<dbReference type="Gene3D" id="2.60.120.1130">
    <property type="match status" value="1"/>
</dbReference>
<dbReference type="Pfam" id="PF01841">
    <property type="entry name" value="Transglut_core"/>
    <property type="match status" value="1"/>
</dbReference>
<keyword evidence="1" id="KW-0732">Signal</keyword>
<feature type="domain" description="DUF3857" evidence="3">
    <location>
        <begin position="71"/>
        <end position="197"/>
    </location>
</feature>
<feature type="chain" id="PRO_5037077523" evidence="1">
    <location>
        <begin position="22"/>
        <end position="671"/>
    </location>
</feature>
<dbReference type="EMBL" id="VIKU02000005">
    <property type="protein sequence ID" value="NHF60915.1"/>
    <property type="molecule type" value="Genomic_DNA"/>
</dbReference>
<sequence>MKHFPFPLLATCLFVVNGLFAQDFKFGKVSKAELEEKTHPRDTAAVAAYLYKYRRTYFDYVNGQGFQLNTDVHERVKIYDPAGFDYATKKIRLYEDGSDRETISGLKAYTYNLEGGKVKDVKLGKDGEFTMELTESWYEKSFTMPNLKEGSVIEYKYKISSPFIAQVDEFVFQHDIPVNKLEASMEMPEYFNYRVNTKGFLSVVPKVENTLKTVNIAQKVATGNWIGPRSTTEQGTINYRITIAHYNLENIPALHEEPHVGSIDNYRSGMKYELSYTKFPNSPMKQYATDWEAVVKSIYENPGFGAELKKTGYFEDEIDPLVAAATTDVEKLAIIFSFIKSKVKWNGFYGKYTSDGVKKAFKERTGNVAEINLMLTSMLRYAGLDANPVLVSTRKHGIPIFPTREGYDYVICGVQLQGGTVLLDATHAYSTPNVLPFRTLNWEGRIIKKDGSSSLVDLYPQENSSKKIFCSAVMEENGDVNGKIRISYTNHDAIQFREGYNETNEEDYLEKLENENGGIEIDNFNVKNRNDLSKAAVTSYEYYDEGAFDVVADKIYFSPMLFLRTTENPFKLEKREFPVDFGYPSGRSVISSINLPAGYKVETLPEPMAMAMPDALGSFKYEIIDKGNMIQLKVSSEINQPIIPSVYYGSLKEYYKKMIEKMNEKVVLSKV</sequence>
<evidence type="ECO:0000313" key="5">
    <source>
        <dbReference type="Proteomes" id="UP000707206"/>
    </source>
</evidence>
<reference evidence="4" key="1">
    <citation type="submission" date="2019-07" db="EMBL/GenBank/DDBJ databases">
        <authorList>
            <person name="De-Chao Zhang Q."/>
        </authorList>
    </citation>
    <scope>NUCLEOTIDE SEQUENCE</scope>
    <source>
        <strain evidence="4">TP-CH-4</strain>
    </source>
</reference>
<dbReference type="RefSeq" id="WP_152575407.1">
    <property type="nucleotide sequence ID" value="NZ_VIKU02000005.1"/>
</dbReference>
<gene>
    <name evidence="4" type="ORF">FK220_016300</name>
</gene>
<name>A0A967E7R8_9FLAO</name>
<evidence type="ECO:0000256" key="1">
    <source>
        <dbReference type="SAM" id="SignalP"/>
    </source>
</evidence>
<reference evidence="4" key="2">
    <citation type="submission" date="2020-03" db="EMBL/GenBank/DDBJ databases">
        <title>Flavobacteriaceae bacterium strain TP-CH-4, a member of the family Flavobacteriaceae isolated from a deep-sea seamount.</title>
        <authorList>
            <person name="Zhang D.-C."/>
        </authorList>
    </citation>
    <scope>NUCLEOTIDE SEQUENCE</scope>
    <source>
        <strain evidence="4">TP-CH-4</strain>
    </source>
</reference>
<dbReference type="Proteomes" id="UP000707206">
    <property type="component" value="Unassembled WGS sequence"/>
</dbReference>
<dbReference type="InterPro" id="IPR002931">
    <property type="entry name" value="Transglutaminase-like"/>
</dbReference>
<dbReference type="InterPro" id="IPR024618">
    <property type="entry name" value="DUF3857"/>
</dbReference>
<comment type="caution">
    <text evidence="4">The sequence shown here is derived from an EMBL/GenBank/DDBJ whole genome shotgun (WGS) entry which is preliminary data.</text>
</comment>
<evidence type="ECO:0000259" key="2">
    <source>
        <dbReference type="Pfam" id="PF01841"/>
    </source>
</evidence>
<protein>
    <submittedName>
        <fullName evidence="4">DUF3857 and transglutaminase domain-containing protein</fullName>
    </submittedName>
</protein>
<dbReference type="Gene3D" id="3.10.620.30">
    <property type="match status" value="1"/>
</dbReference>
<feature type="domain" description="Transglutaminase-like" evidence="2">
    <location>
        <begin position="321"/>
        <end position="397"/>
    </location>
</feature>
<organism evidence="4 5">
    <name type="scientific">Pelagihabitans pacificus</name>
    <dbReference type="NCBI Taxonomy" id="2696054"/>
    <lineage>
        <taxon>Bacteria</taxon>
        <taxon>Pseudomonadati</taxon>
        <taxon>Bacteroidota</taxon>
        <taxon>Flavobacteriia</taxon>
        <taxon>Flavobacteriales</taxon>
        <taxon>Flavobacteriaceae</taxon>
        <taxon>Pelagihabitans</taxon>
    </lineage>
</organism>
<proteinExistence type="predicted"/>
<dbReference type="Gene3D" id="2.60.40.3140">
    <property type="match status" value="1"/>
</dbReference>
<dbReference type="Pfam" id="PF12969">
    <property type="entry name" value="DUF3857"/>
    <property type="match status" value="1"/>
</dbReference>
<keyword evidence="5" id="KW-1185">Reference proteome</keyword>
<accession>A0A967E7R8</accession>
<evidence type="ECO:0000313" key="4">
    <source>
        <dbReference type="EMBL" id="NHF60915.1"/>
    </source>
</evidence>
<evidence type="ECO:0000259" key="3">
    <source>
        <dbReference type="Pfam" id="PF12969"/>
    </source>
</evidence>
<feature type="signal peptide" evidence="1">
    <location>
        <begin position="1"/>
        <end position="21"/>
    </location>
</feature>
<dbReference type="AlphaFoldDB" id="A0A967E7R8"/>